<dbReference type="EMBL" id="CAJOBI010035399">
    <property type="protein sequence ID" value="CAF4296385.1"/>
    <property type="molecule type" value="Genomic_DNA"/>
</dbReference>
<evidence type="ECO:0008006" key="3">
    <source>
        <dbReference type="Google" id="ProtNLM"/>
    </source>
</evidence>
<protein>
    <recommendedName>
        <fullName evidence="3">Endonuclease/exonuclease/phosphatase domain-containing protein</fullName>
    </recommendedName>
</protein>
<dbReference type="Gene3D" id="3.60.10.10">
    <property type="entry name" value="Endonuclease/exonuclease/phosphatase"/>
    <property type="match status" value="1"/>
</dbReference>
<dbReference type="Proteomes" id="UP000676336">
    <property type="component" value="Unassembled WGS sequence"/>
</dbReference>
<gene>
    <name evidence="1" type="ORF">SMN809_LOCUS25903</name>
</gene>
<evidence type="ECO:0000313" key="1">
    <source>
        <dbReference type="EMBL" id="CAF4296385.1"/>
    </source>
</evidence>
<sequence>MYGEKKTILKSLNQNLLILLCNVESLNTHITDVDILLPSYNPQIFILNGVGSAVRRKIAFPNYSTISQPGTSAFGGVMILCHKSIKYKIIKKDLIYILIEVESTPESIYIGAIYVPPQSIPPFQLLSKHLNKRFYIFANYNAKHTDWKCSKNNTSDVHLQNSLESTENELIIPSKATSKRSNAIIHFGITQDASGWISEVLDEGTSEHFPVLIQSSLTIDGTSTFRKANWKTFNFFLWLLNEYWLSVVYNLDEQTFFNLFSAFLSALWDRCSTNEKICDYRPPWPPHLVLLAKSTNRARRKYRRNRSLVSLQNYIILKEIFSTERSNYLHIKMEQKTKYMMHDQNIWKFAKPSFHCVTTPFRGLKYGNEKINDSEKIVEILANHYERHI</sequence>
<dbReference type="AlphaFoldDB" id="A0A8S2TM06"/>
<dbReference type="SUPFAM" id="SSF56219">
    <property type="entry name" value="DNase I-like"/>
    <property type="match status" value="1"/>
</dbReference>
<feature type="non-terminal residue" evidence="1">
    <location>
        <position position="389"/>
    </location>
</feature>
<name>A0A8S2TM06_9BILA</name>
<evidence type="ECO:0000313" key="2">
    <source>
        <dbReference type="Proteomes" id="UP000676336"/>
    </source>
</evidence>
<proteinExistence type="predicted"/>
<dbReference type="InterPro" id="IPR036691">
    <property type="entry name" value="Endo/exonu/phosph_ase_sf"/>
</dbReference>
<reference evidence="1" key="1">
    <citation type="submission" date="2021-02" db="EMBL/GenBank/DDBJ databases">
        <authorList>
            <person name="Nowell W R."/>
        </authorList>
    </citation>
    <scope>NUCLEOTIDE SEQUENCE</scope>
</reference>
<comment type="caution">
    <text evidence="1">The sequence shown here is derived from an EMBL/GenBank/DDBJ whole genome shotgun (WGS) entry which is preliminary data.</text>
</comment>
<organism evidence="1 2">
    <name type="scientific">Rotaria magnacalcarata</name>
    <dbReference type="NCBI Taxonomy" id="392030"/>
    <lineage>
        <taxon>Eukaryota</taxon>
        <taxon>Metazoa</taxon>
        <taxon>Spiralia</taxon>
        <taxon>Gnathifera</taxon>
        <taxon>Rotifera</taxon>
        <taxon>Eurotatoria</taxon>
        <taxon>Bdelloidea</taxon>
        <taxon>Philodinida</taxon>
        <taxon>Philodinidae</taxon>
        <taxon>Rotaria</taxon>
    </lineage>
</organism>
<accession>A0A8S2TM06</accession>